<dbReference type="RefSeq" id="WP_120181929.1">
    <property type="nucleotide sequence ID" value="NZ_MBTA01000025.1"/>
</dbReference>
<dbReference type="SUPFAM" id="SSF49464">
    <property type="entry name" value="Carboxypeptidase regulatory domain-like"/>
    <property type="match status" value="1"/>
</dbReference>
<dbReference type="InterPro" id="IPR008969">
    <property type="entry name" value="CarboxyPept-like_regulatory"/>
</dbReference>
<evidence type="ECO:0000256" key="2">
    <source>
        <dbReference type="ARBA" id="ARBA00022448"/>
    </source>
</evidence>
<dbReference type="InterPro" id="IPR000531">
    <property type="entry name" value="Beta-barrel_TonB"/>
</dbReference>
<dbReference type="SUPFAM" id="SSF56935">
    <property type="entry name" value="Porins"/>
    <property type="match status" value="1"/>
</dbReference>
<keyword evidence="5 9" id="KW-0798">TonB box</keyword>
<evidence type="ECO:0000313" key="13">
    <source>
        <dbReference type="EMBL" id="RKD15062.1"/>
    </source>
</evidence>
<reference evidence="13 14" key="1">
    <citation type="submission" date="2016-07" db="EMBL/GenBank/DDBJ databases">
        <title>Genome of Pelobium manganitolerans.</title>
        <authorList>
            <person name="Wu S."/>
            <person name="Wang G."/>
        </authorList>
    </citation>
    <scope>NUCLEOTIDE SEQUENCE [LARGE SCALE GENOMIC DNA]</scope>
    <source>
        <strain evidence="13 14">YS-25</strain>
    </source>
</reference>
<accession>A0A419S4L4</accession>
<proteinExistence type="inferred from homology"/>
<dbReference type="Pfam" id="PF07715">
    <property type="entry name" value="Plug"/>
    <property type="match status" value="1"/>
</dbReference>
<evidence type="ECO:0000256" key="4">
    <source>
        <dbReference type="ARBA" id="ARBA00022692"/>
    </source>
</evidence>
<comment type="similarity">
    <text evidence="8 9">Belongs to the TonB-dependent receptor family.</text>
</comment>
<keyword evidence="6 8" id="KW-0472">Membrane</keyword>
<feature type="signal peptide" evidence="10">
    <location>
        <begin position="1"/>
        <end position="29"/>
    </location>
</feature>
<dbReference type="GO" id="GO:0009279">
    <property type="term" value="C:cell outer membrane"/>
    <property type="evidence" value="ECO:0007669"/>
    <property type="project" value="UniProtKB-SubCell"/>
</dbReference>
<dbReference type="Proteomes" id="UP000283433">
    <property type="component" value="Unassembled WGS sequence"/>
</dbReference>
<dbReference type="InterPro" id="IPR036942">
    <property type="entry name" value="Beta-barrel_TonB_sf"/>
</dbReference>
<sequence>MLKNLSINLRCTLGALTFLMIALSSFAQAQVTVSGLVKSASDQEALPGVSVSVKGTQTGTVTDAQGRYSIKVPQLGATLVFTFIGFTTQELSASTQILNVDLKEDNKTLGEVVVVGYGTMRKQDLTGAVTVVGAKDFQKGTITTPEQLISGKVPGVSIVSGGGQPGSGSTIRIRGGASLSASNDPLFVIDDVPLENSQVSGASNPLSFINPNDIESFTVLKDASATAIYGARASNGVIIITTKKGTSGKLNVNFSTVNALSTIEKYADVLSTEQFKSVVNQFGTADQKAAVGQFDTDWQKQIYQNGFNTDNNISFDGGIKKLPYRLSLGFQDQSGILKTDKYQKTSAALALNPSFLDEHLKVNLNIKGSMQKTRFANQAAIGGAVSFDPSQAVYTNQAKYGGYWEYLNATNPSGLENLVGRNPLGLLNQREDRATPYRSIGNLSLSYKFHFLPDLKAVLNLGYDASTGKGTVYVPATAAELIDQGGTDSKYKQNKLNTVADFYLNYVKDIKSIKSRVEATAGYSYNDYLTKVFNYTSYNATGAIISEPAFPYDKPRARTRSYFARFNYNYDERYFITGTVRTDGSSRFAEENRYGTFPSVALSWAINNESFLKNNNTINLLKLRASYGLTGQQDINSLFGYMSYYNLSANTATYQFGDTYYQMYRPSGYISDLKWEQTATSNIALDFGLYNNRISGSIDFYKRKTSDLLNKIPQPAGTNFSATAFVNVGDMENKGVELSLNVVPVQNSNFRWDAGFNLTHNKNIITNLTVVPQDPNYLGFPSGTIAGGVSGQYAFINAVGYPKNTFFLYKQVYDASGKPLEGIYLDYDKDGAISTSDFVKGKTADPNVFLGFTNNLSYKKWSSSFVLRASLGNYVYNNAFSQRGNLAQFVGNQVLLNGSTNFFDTGFKNQQLLSDYYVENGSFLKMDNFSVGYNFGKIAKNGASLRASAFVQNVFTITKYKGMDPEVASGVDNNIYPRPRIFSLGLNLSL</sequence>
<dbReference type="NCBIfam" id="TIGR04056">
    <property type="entry name" value="OMP_RagA_SusC"/>
    <property type="match status" value="1"/>
</dbReference>
<dbReference type="EMBL" id="MBTA01000025">
    <property type="protein sequence ID" value="RKD15062.1"/>
    <property type="molecule type" value="Genomic_DNA"/>
</dbReference>
<evidence type="ECO:0000256" key="8">
    <source>
        <dbReference type="PROSITE-ProRule" id="PRU01360"/>
    </source>
</evidence>
<keyword evidence="2 8" id="KW-0813">Transport</keyword>
<dbReference type="InterPro" id="IPR037066">
    <property type="entry name" value="Plug_dom_sf"/>
</dbReference>
<comment type="caution">
    <text evidence="13">The sequence shown here is derived from an EMBL/GenBank/DDBJ whole genome shotgun (WGS) entry which is preliminary data.</text>
</comment>
<keyword evidence="3 8" id="KW-1134">Transmembrane beta strand</keyword>
<evidence type="ECO:0000256" key="3">
    <source>
        <dbReference type="ARBA" id="ARBA00022452"/>
    </source>
</evidence>
<keyword evidence="4 8" id="KW-0812">Transmembrane</keyword>
<comment type="subcellular location">
    <subcellularLocation>
        <location evidence="1 8">Cell outer membrane</location>
        <topology evidence="1 8">Multi-pass membrane protein</topology>
    </subcellularLocation>
</comment>
<keyword evidence="10" id="KW-0732">Signal</keyword>
<evidence type="ECO:0000313" key="14">
    <source>
        <dbReference type="Proteomes" id="UP000283433"/>
    </source>
</evidence>
<evidence type="ECO:0000256" key="10">
    <source>
        <dbReference type="SAM" id="SignalP"/>
    </source>
</evidence>
<evidence type="ECO:0000259" key="12">
    <source>
        <dbReference type="Pfam" id="PF07715"/>
    </source>
</evidence>
<keyword evidence="7 8" id="KW-0998">Cell outer membrane</keyword>
<dbReference type="Gene3D" id="2.40.170.20">
    <property type="entry name" value="TonB-dependent receptor, beta-barrel domain"/>
    <property type="match status" value="1"/>
</dbReference>
<organism evidence="13 14">
    <name type="scientific">Pelobium manganitolerans</name>
    <dbReference type="NCBI Taxonomy" id="1842495"/>
    <lineage>
        <taxon>Bacteria</taxon>
        <taxon>Pseudomonadati</taxon>
        <taxon>Bacteroidota</taxon>
        <taxon>Sphingobacteriia</taxon>
        <taxon>Sphingobacteriales</taxon>
        <taxon>Sphingobacteriaceae</taxon>
        <taxon>Pelobium</taxon>
    </lineage>
</organism>
<evidence type="ECO:0000256" key="6">
    <source>
        <dbReference type="ARBA" id="ARBA00023136"/>
    </source>
</evidence>
<gene>
    <name evidence="13" type="ORF">BCY91_05910</name>
</gene>
<evidence type="ECO:0000256" key="1">
    <source>
        <dbReference type="ARBA" id="ARBA00004571"/>
    </source>
</evidence>
<dbReference type="Gene3D" id="2.170.130.10">
    <property type="entry name" value="TonB-dependent receptor, plug domain"/>
    <property type="match status" value="1"/>
</dbReference>
<dbReference type="FunFam" id="2.170.130.10:FF:000008">
    <property type="entry name" value="SusC/RagA family TonB-linked outer membrane protein"/>
    <property type="match status" value="1"/>
</dbReference>
<dbReference type="InterPro" id="IPR023997">
    <property type="entry name" value="TonB-dep_OMP_SusC/RagA_CS"/>
</dbReference>
<feature type="chain" id="PRO_5019570422" evidence="10">
    <location>
        <begin position="30"/>
        <end position="990"/>
    </location>
</feature>
<keyword evidence="14" id="KW-1185">Reference proteome</keyword>
<evidence type="ECO:0000256" key="5">
    <source>
        <dbReference type="ARBA" id="ARBA00023077"/>
    </source>
</evidence>
<dbReference type="AlphaFoldDB" id="A0A419S4L4"/>
<dbReference type="Gene3D" id="2.60.40.1120">
    <property type="entry name" value="Carboxypeptidase-like, regulatory domain"/>
    <property type="match status" value="1"/>
</dbReference>
<dbReference type="OrthoDB" id="9768177at2"/>
<evidence type="ECO:0000256" key="9">
    <source>
        <dbReference type="RuleBase" id="RU003357"/>
    </source>
</evidence>
<feature type="domain" description="TonB-dependent receptor plug" evidence="12">
    <location>
        <begin position="122"/>
        <end position="237"/>
    </location>
</feature>
<dbReference type="Pfam" id="PF00593">
    <property type="entry name" value="TonB_dep_Rec_b-barrel"/>
    <property type="match status" value="1"/>
</dbReference>
<dbReference type="PROSITE" id="PS52016">
    <property type="entry name" value="TONB_DEPENDENT_REC_3"/>
    <property type="match status" value="1"/>
</dbReference>
<evidence type="ECO:0000256" key="7">
    <source>
        <dbReference type="ARBA" id="ARBA00023237"/>
    </source>
</evidence>
<dbReference type="InterPro" id="IPR039426">
    <property type="entry name" value="TonB-dep_rcpt-like"/>
</dbReference>
<name>A0A419S4L4_9SPHI</name>
<dbReference type="NCBIfam" id="TIGR04057">
    <property type="entry name" value="SusC_RagA_signa"/>
    <property type="match status" value="1"/>
</dbReference>
<dbReference type="Pfam" id="PF13715">
    <property type="entry name" value="CarbopepD_reg_2"/>
    <property type="match status" value="1"/>
</dbReference>
<dbReference type="InterPro" id="IPR023996">
    <property type="entry name" value="TonB-dep_OMP_SusC/RagA"/>
</dbReference>
<dbReference type="InterPro" id="IPR012910">
    <property type="entry name" value="Plug_dom"/>
</dbReference>
<evidence type="ECO:0000259" key="11">
    <source>
        <dbReference type="Pfam" id="PF00593"/>
    </source>
</evidence>
<feature type="domain" description="TonB-dependent receptor-like beta-barrel" evidence="11">
    <location>
        <begin position="390"/>
        <end position="953"/>
    </location>
</feature>
<protein>
    <submittedName>
        <fullName evidence="13">SusC/RagA family protein</fullName>
    </submittedName>
</protein>